<dbReference type="Pfam" id="PF12710">
    <property type="entry name" value="HAD"/>
    <property type="match status" value="1"/>
</dbReference>
<dbReference type="Gene3D" id="3.90.1470.20">
    <property type="match status" value="1"/>
</dbReference>
<dbReference type="NCBIfam" id="TIGR01488">
    <property type="entry name" value="HAD-SF-IB"/>
    <property type="match status" value="1"/>
</dbReference>
<keyword evidence="1 2" id="KW-0378">Hydrolase</keyword>
<evidence type="ECO:0000313" key="2">
    <source>
        <dbReference type="EMBL" id="NKZ38001.1"/>
    </source>
</evidence>
<comment type="caution">
    <text evidence="2">The sequence shown here is derived from an EMBL/GenBank/DDBJ whole genome shotgun (WGS) entry which is preliminary data.</text>
</comment>
<dbReference type="AlphaFoldDB" id="A0A846ZKR4"/>
<dbReference type="InterPro" id="IPR006384">
    <property type="entry name" value="HAD_hydro_PyrdxlP_Pase-like"/>
</dbReference>
<dbReference type="EC" id="3.1.3.-" evidence="2"/>
<organism evidence="2 3">
    <name type="scientific">Oleiagrimonas citrea</name>
    <dbReference type="NCBI Taxonomy" id="1665687"/>
    <lineage>
        <taxon>Bacteria</taxon>
        <taxon>Pseudomonadati</taxon>
        <taxon>Pseudomonadota</taxon>
        <taxon>Gammaproteobacteria</taxon>
        <taxon>Lysobacterales</taxon>
        <taxon>Rhodanobacteraceae</taxon>
        <taxon>Oleiagrimonas</taxon>
    </lineage>
</organism>
<dbReference type="NCBIfam" id="TIGR01489">
    <property type="entry name" value="DKMTPPase-SF"/>
    <property type="match status" value="1"/>
</dbReference>
<dbReference type="InterPro" id="IPR023214">
    <property type="entry name" value="HAD_sf"/>
</dbReference>
<dbReference type="EMBL" id="JAAZQD010000001">
    <property type="protein sequence ID" value="NKZ38001.1"/>
    <property type="molecule type" value="Genomic_DNA"/>
</dbReference>
<dbReference type="GO" id="GO:0036424">
    <property type="term" value="F:L-phosphoserine phosphatase activity"/>
    <property type="evidence" value="ECO:0007669"/>
    <property type="project" value="TreeGrafter"/>
</dbReference>
<dbReference type="InterPro" id="IPR050582">
    <property type="entry name" value="HAD-like_SerB"/>
</dbReference>
<sequence>MCDFDGTIALDDVTDALLSRFALPEWEAIEARWRDGAIGSRECMTAQIALIDASLDEVDAALDALPIDPAFPGFVAEAQRRGMAVQVVSDGLDYAIRRILARHGLGDLPVRANRLLHDGERGWQLNSPHADVACAAASGTCKCAIARGHEKVLMIGDGQSDFCVAGIADYVFAKKKLISHCRRAGIPHRTIVDFSDACALLDTLPERLGDTFPELFPLRVHLA</sequence>
<dbReference type="PANTHER" id="PTHR43344">
    <property type="entry name" value="PHOSPHOSERINE PHOSPHATASE"/>
    <property type="match status" value="1"/>
</dbReference>
<protein>
    <submittedName>
        <fullName evidence="2">MtnX-like HAD-IB family phosphatase</fullName>
        <ecNumber evidence="2">3.1.3.-</ecNumber>
    </submittedName>
</protein>
<name>A0A846ZKR4_9GAMM</name>
<dbReference type="GO" id="GO:0000287">
    <property type="term" value="F:magnesium ion binding"/>
    <property type="evidence" value="ECO:0007669"/>
    <property type="project" value="TreeGrafter"/>
</dbReference>
<dbReference type="InterPro" id="IPR036412">
    <property type="entry name" value="HAD-like_sf"/>
</dbReference>
<accession>A0A846ZKR4</accession>
<gene>
    <name evidence="2" type="ORF">HF690_03410</name>
</gene>
<keyword evidence="3" id="KW-1185">Reference proteome</keyword>
<evidence type="ECO:0000256" key="1">
    <source>
        <dbReference type="ARBA" id="ARBA00022801"/>
    </source>
</evidence>
<dbReference type="GO" id="GO:0005737">
    <property type="term" value="C:cytoplasm"/>
    <property type="evidence" value="ECO:0007669"/>
    <property type="project" value="TreeGrafter"/>
</dbReference>
<dbReference type="SUPFAM" id="SSF56784">
    <property type="entry name" value="HAD-like"/>
    <property type="match status" value="1"/>
</dbReference>
<evidence type="ECO:0000313" key="3">
    <source>
        <dbReference type="Proteomes" id="UP000541636"/>
    </source>
</evidence>
<dbReference type="GO" id="GO:0006564">
    <property type="term" value="P:L-serine biosynthetic process"/>
    <property type="evidence" value="ECO:0007669"/>
    <property type="project" value="TreeGrafter"/>
</dbReference>
<proteinExistence type="predicted"/>
<dbReference type="PANTHER" id="PTHR43344:SF21">
    <property type="entry name" value="POLYOL PHOSPHATE PHOSPHATASE PYP1"/>
    <property type="match status" value="1"/>
</dbReference>
<dbReference type="Proteomes" id="UP000541636">
    <property type="component" value="Unassembled WGS sequence"/>
</dbReference>
<reference evidence="2 3" key="1">
    <citation type="journal article" date="2017" name="Int. J. Syst. Evol. Microbiol.">
        <title>Oleiagrimonas citrea sp. nov., a marine bacterium isolated from tidal flat sediment and emended description of the genus Oleiagrimonas Fang et al. 2015 and Oleiagrimonas soli.</title>
        <authorList>
            <person name="Yang S.H."/>
            <person name="Seo H.S."/>
            <person name="Seong C.N."/>
            <person name="Kwon K.K."/>
        </authorList>
    </citation>
    <scope>NUCLEOTIDE SEQUENCE [LARGE SCALE GENOMIC DNA]</scope>
    <source>
        <strain evidence="2 3">MEBiC09124</strain>
    </source>
</reference>
<dbReference type="Gene3D" id="3.40.50.1000">
    <property type="entry name" value="HAD superfamily/HAD-like"/>
    <property type="match status" value="1"/>
</dbReference>